<feature type="transmembrane region" description="Helical" evidence="1">
    <location>
        <begin position="93"/>
        <end position="114"/>
    </location>
</feature>
<dbReference type="RefSeq" id="WP_170847183.1">
    <property type="nucleotide sequence ID" value="NZ_FMUB01000003.1"/>
</dbReference>
<organism evidence="2 3">
    <name type="scientific">Mycolicibacterium fluoranthenivorans</name>
    <dbReference type="NCBI Taxonomy" id="258505"/>
    <lineage>
        <taxon>Bacteria</taxon>
        <taxon>Bacillati</taxon>
        <taxon>Actinomycetota</taxon>
        <taxon>Actinomycetes</taxon>
        <taxon>Mycobacteriales</taxon>
        <taxon>Mycobacteriaceae</taxon>
        <taxon>Mycolicibacterium</taxon>
    </lineage>
</organism>
<sequence length="160" mass="16830">MLEQRNAIRHSVVPAPDHAITRFKVAHVALVCQGLAIGVLGGVGLAWSKDSLRLGPEGTPLAGLLVTPLHGGLLLTVGALAVLACLGRRSTIAFTVIATAGWTVLTVICAVEVTRHVPGVLGFDPRDTALYGGLALYNLVLCLWLARPSVALWRATRGDR</sequence>
<accession>A0A1G4VZJ3</accession>
<keyword evidence="1" id="KW-1133">Transmembrane helix</keyword>
<evidence type="ECO:0000313" key="3">
    <source>
        <dbReference type="Proteomes" id="UP000199707"/>
    </source>
</evidence>
<gene>
    <name evidence="2" type="ORF">SAMN02799620_01938</name>
</gene>
<dbReference type="Proteomes" id="UP000199707">
    <property type="component" value="Unassembled WGS sequence"/>
</dbReference>
<reference evidence="3" key="1">
    <citation type="submission" date="2016-10" db="EMBL/GenBank/DDBJ databases">
        <authorList>
            <person name="Varghese N."/>
            <person name="Submissions S."/>
        </authorList>
    </citation>
    <scope>NUCLEOTIDE SEQUENCE [LARGE SCALE GENOMIC DNA]</scope>
    <source>
        <strain evidence="3">UNC267MFSha1.1M11</strain>
    </source>
</reference>
<evidence type="ECO:0000313" key="2">
    <source>
        <dbReference type="EMBL" id="SCX13619.1"/>
    </source>
</evidence>
<name>A0A1G4VZJ3_9MYCO</name>
<feature type="transmembrane region" description="Helical" evidence="1">
    <location>
        <begin position="67"/>
        <end position="86"/>
    </location>
</feature>
<evidence type="ECO:0008006" key="4">
    <source>
        <dbReference type="Google" id="ProtNLM"/>
    </source>
</evidence>
<keyword evidence="1" id="KW-0812">Transmembrane</keyword>
<proteinExistence type="predicted"/>
<dbReference type="STRING" id="1502745.SAMN02799620_01938"/>
<keyword evidence="1" id="KW-0472">Membrane</keyword>
<dbReference type="EMBL" id="FMUB01000003">
    <property type="protein sequence ID" value="SCX13619.1"/>
    <property type="molecule type" value="Genomic_DNA"/>
</dbReference>
<evidence type="ECO:0000256" key="1">
    <source>
        <dbReference type="SAM" id="Phobius"/>
    </source>
</evidence>
<protein>
    <recommendedName>
        <fullName evidence="4">DUF4383 domain-containing protein</fullName>
    </recommendedName>
</protein>
<feature type="transmembrane region" description="Helical" evidence="1">
    <location>
        <begin position="28"/>
        <end position="47"/>
    </location>
</feature>
<feature type="transmembrane region" description="Helical" evidence="1">
    <location>
        <begin position="134"/>
        <end position="153"/>
    </location>
</feature>
<dbReference type="AlphaFoldDB" id="A0A1G4VZJ3"/>